<dbReference type="Proteomes" id="UP000002139">
    <property type="component" value="Chromosome"/>
</dbReference>
<dbReference type="InterPro" id="IPR036291">
    <property type="entry name" value="NAD(P)-bd_dom_sf"/>
</dbReference>
<protein>
    <submittedName>
        <fullName evidence="3">GalE2 protein</fullName>
        <ecNumber evidence="3">5.1.3.2</ecNumber>
    </submittedName>
</protein>
<dbReference type="KEGG" id="scl:sce3691"/>
<keyword evidence="3" id="KW-0413">Isomerase</keyword>
<evidence type="ECO:0000313" key="4">
    <source>
        <dbReference type="Proteomes" id="UP000002139"/>
    </source>
</evidence>
<sequence length="323" mass="34954">MTELRSFVVGGAGFIGSHLTDRLVERGPVTIYDNLSVGRRAFVASHLASGRATLVEADALDLERLTEAMAGHDLVVHLAANPEARWGLARTRLDLDQGTIATYNVLEAMRRAAVGRLIFSSSGTVYGDTPRRCAEGDLGALPISLYGASKLAGEALISAYVECFGLTAWIYRFGNVVGPRGTHGAALDFLKKLRDRRTELEVLGDGRQSKPYLDVRDCAEGILFGFDQARERLNIHNLAPEDATSVSRIAELCVAASPYPDAVIRYQGGERGWPGDVPRSRMDPGKLAALGFRVRHTSDEAVRMAVEALASEVFGGELARRAQ</sequence>
<keyword evidence="4" id="KW-1185">Reference proteome</keyword>
<dbReference type="GO" id="GO:0003978">
    <property type="term" value="F:UDP-glucose 4-epimerase activity"/>
    <property type="evidence" value="ECO:0007669"/>
    <property type="project" value="UniProtKB-EC"/>
</dbReference>
<evidence type="ECO:0000256" key="1">
    <source>
        <dbReference type="ARBA" id="ARBA00007637"/>
    </source>
</evidence>
<dbReference type="Gene3D" id="3.90.25.10">
    <property type="entry name" value="UDP-galactose 4-epimerase, domain 1"/>
    <property type="match status" value="2"/>
</dbReference>
<proteinExistence type="inferred from homology"/>
<dbReference type="eggNOG" id="COG0451">
    <property type="taxonomic scope" value="Bacteria"/>
</dbReference>
<gene>
    <name evidence="3" type="primary">galE2</name>
    <name evidence="3" type="ordered locus">sce3691</name>
</gene>
<reference evidence="3 4" key="1">
    <citation type="journal article" date="2007" name="Nat. Biotechnol.">
        <title>Complete genome sequence of the myxobacterium Sorangium cellulosum.</title>
        <authorList>
            <person name="Schneiker S."/>
            <person name="Perlova O."/>
            <person name="Kaiser O."/>
            <person name="Gerth K."/>
            <person name="Alici A."/>
            <person name="Altmeyer M.O."/>
            <person name="Bartels D."/>
            <person name="Bekel T."/>
            <person name="Beyer S."/>
            <person name="Bode E."/>
            <person name="Bode H.B."/>
            <person name="Bolten C.J."/>
            <person name="Choudhuri J.V."/>
            <person name="Doss S."/>
            <person name="Elnakady Y.A."/>
            <person name="Frank B."/>
            <person name="Gaigalat L."/>
            <person name="Goesmann A."/>
            <person name="Groeger C."/>
            <person name="Gross F."/>
            <person name="Jelsbak L."/>
            <person name="Jelsbak L."/>
            <person name="Kalinowski J."/>
            <person name="Kegler C."/>
            <person name="Knauber T."/>
            <person name="Konietzny S."/>
            <person name="Kopp M."/>
            <person name="Krause L."/>
            <person name="Krug D."/>
            <person name="Linke B."/>
            <person name="Mahmud T."/>
            <person name="Martinez-Arias R."/>
            <person name="McHardy A.C."/>
            <person name="Merai M."/>
            <person name="Meyer F."/>
            <person name="Mormann S."/>
            <person name="Munoz-Dorado J."/>
            <person name="Perez J."/>
            <person name="Pradella S."/>
            <person name="Rachid S."/>
            <person name="Raddatz G."/>
            <person name="Rosenau F."/>
            <person name="Rueckert C."/>
            <person name="Sasse F."/>
            <person name="Scharfe M."/>
            <person name="Schuster S.C."/>
            <person name="Suen G."/>
            <person name="Treuner-Lange A."/>
            <person name="Velicer G.J."/>
            <person name="Vorholter F.-J."/>
            <person name="Weissman K.J."/>
            <person name="Welch R.D."/>
            <person name="Wenzel S.C."/>
            <person name="Whitworth D.E."/>
            <person name="Wilhelm S."/>
            <person name="Wittmann C."/>
            <person name="Bloecker H."/>
            <person name="Puehler A."/>
            <person name="Mueller R."/>
        </authorList>
    </citation>
    <scope>NUCLEOTIDE SEQUENCE [LARGE SCALE GENOMIC DNA]</scope>
    <source>
        <strain evidence="4">So ce56</strain>
    </source>
</reference>
<dbReference type="Pfam" id="PF01370">
    <property type="entry name" value="Epimerase"/>
    <property type="match status" value="1"/>
</dbReference>
<organism evidence="3 4">
    <name type="scientific">Sorangium cellulosum (strain So ce56)</name>
    <name type="common">Polyangium cellulosum (strain So ce56)</name>
    <dbReference type="NCBI Taxonomy" id="448385"/>
    <lineage>
        <taxon>Bacteria</taxon>
        <taxon>Pseudomonadati</taxon>
        <taxon>Myxococcota</taxon>
        <taxon>Polyangia</taxon>
        <taxon>Polyangiales</taxon>
        <taxon>Polyangiaceae</taxon>
        <taxon>Sorangium</taxon>
    </lineage>
</organism>
<dbReference type="STRING" id="448385.sce3691"/>
<feature type="domain" description="NAD-dependent epimerase/dehydratase" evidence="2">
    <location>
        <begin position="7"/>
        <end position="231"/>
    </location>
</feature>
<dbReference type="RefSeq" id="WP_012236321.1">
    <property type="nucleotide sequence ID" value="NC_010162.1"/>
</dbReference>
<dbReference type="EC" id="5.1.3.2" evidence="3"/>
<dbReference type="BioCyc" id="SCEL448385:SCE_RS18905-MONOMER"/>
<dbReference type="HOGENOM" id="CLU_007383_1_7_7"/>
<dbReference type="EMBL" id="AM746676">
    <property type="protein sequence ID" value="CAN93851.1"/>
    <property type="molecule type" value="Genomic_DNA"/>
</dbReference>
<dbReference type="Gene3D" id="3.40.50.720">
    <property type="entry name" value="NAD(P)-binding Rossmann-like Domain"/>
    <property type="match status" value="1"/>
</dbReference>
<dbReference type="SUPFAM" id="SSF51735">
    <property type="entry name" value="NAD(P)-binding Rossmann-fold domains"/>
    <property type="match status" value="1"/>
</dbReference>
<comment type="similarity">
    <text evidence="1">Belongs to the NAD(P)-dependent epimerase/dehydratase family.</text>
</comment>
<evidence type="ECO:0000259" key="2">
    <source>
        <dbReference type="Pfam" id="PF01370"/>
    </source>
</evidence>
<name>A9GVW3_SORC5</name>
<dbReference type="AlphaFoldDB" id="A9GVW3"/>
<evidence type="ECO:0000313" key="3">
    <source>
        <dbReference type="EMBL" id="CAN93851.1"/>
    </source>
</evidence>
<dbReference type="PANTHER" id="PTHR43000">
    <property type="entry name" value="DTDP-D-GLUCOSE 4,6-DEHYDRATASE-RELATED"/>
    <property type="match status" value="1"/>
</dbReference>
<dbReference type="InterPro" id="IPR001509">
    <property type="entry name" value="Epimerase_deHydtase"/>
</dbReference>
<accession>A9GVW3</accession>
<dbReference type="OrthoDB" id="9801785at2"/>